<evidence type="ECO:0000313" key="3">
    <source>
        <dbReference type="Proteomes" id="UP000247792"/>
    </source>
</evidence>
<name>A0A318JB60_9BURK</name>
<evidence type="ECO:0000259" key="1">
    <source>
        <dbReference type="Pfam" id="PF00144"/>
    </source>
</evidence>
<evidence type="ECO:0000313" key="2">
    <source>
        <dbReference type="EMBL" id="PXX44087.1"/>
    </source>
</evidence>
<accession>A0A318JB60</accession>
<dbReference type="Proteomes" id="UP000247792">
    <property type="component" value="Unassembled WGS sequence"/>
</dbReference>
<organism evidence="2 3">
    <name type="scientific">Undibacterium pigrum</name>
    <dbReference type="NCBI Taxonomy" id="401470"/>
    <lineage>
        <taxon>Bacteria</taxon>
        <taxon>Pseudomonadati</taxon>
        <taxon>Pseudomonadota</taxon>
        <taxon>Betaproteobacteria</taxon>
        <taxon>Burkholderiales</taxon>
        <taxon>Oxalobacteraceae</taxon>
        <taxon>Undibacterium</taxon>
    </lineage>
</organism>
<dbReference type="EMBL" id="QJKB01000003">
    <property type="protein sequence ID" value="PXX44087.1"/>
    <property type="molecule type" value="Genomic_DNA"/>
</dbReference>
<keyword evidence="3" id="KW-1185">Reference proteome</keyword>
<reference evidence="2 3" key="1">
    <citation type="submission" date="2018-05" db="EMBL/GenBank/DDBJ databases">
        <title>Genomic Encyclopedia of Type Strains, Phase IV (KMG-IV): sequencing the most valuable type-strain genomes for metagenomic binning, comparative biology and taxonomic classification.</title>
        <authorList>
            <person name="Goeker M."/>
        </authorList>
    </citation>
    <scope>NUCLEOTIDE SEQUENCE [LARGE SCALE GENOMIC DNA]</scope>
    <source>
        <strain evidence="2 3">DSM 19792</strain>
    </source>
</reference>
<dbReference type="SUPFAM" id="SSF56601">
    <property type="entry name" value="beta-lactamase/transpeptidase-like"/>
    <property type="match status" value="1"/>
</dbReference>
<feature type="domain" description="Beta-lactamase-related" evidence="1">
    <location>
        <begin position="19"/>
        <end position="321"/>
    </location>
</feature>
<protein>
    <submittedName>
        <fullName evidence="2">CubicO group peptidase (Beta-lactamase class C family)</fullName>
    </submittedName>
</protein>
<dbReference type="InterPro" id="IPR050491">
    <property type="entry name" value="AmpC-like"/>
</dbReference>
<proteinExistence type="predicted"/>
<comment type="caution">
    <text evidence="2">The sequence shown here is derived from an EMBL/GenBank/DDBJ whole genome shotgun (WGS) entry which is preliminary data.</text>
</comment>
<sequence>MTNNETQKLEAVMSSFATNASPGVVVSVQRNGTTLLRRGYGLASLDSGLVNTPTTKMRIGSTTKHFCCALALMLRDEGKLSIDDPVARWLPELPESQGSRTIRQLMTHTGGMRDYLDLSLLSNGLTVVPAEAAFDYQCRQQEENFEPNAQFIYNNGGYRLLSMVIERVLDMPLAQAMHDYLFQPLSLYDTSLWATDLDPLSGSATTHLAHPAGNFTKSQFPSVILGEGGIASTLDDMQRWLHHLVSPSLWSRAVSDEMLMPTRLSNGYVNPYGYGLIQESWRGIPVLHHAGGVVGGSCQMLAAPEHGIGVIVMTNRSDLGAPDIAQKLLFSLLEDELTADALPADPQLVESLGGDYYCASSGRYFAIERRDDSLFLINFGMPLPLLQAEHNKLRVNLLSILVLEIEASLDASGSVTGIKVIEQGTTHLCERVAAPVKAASIITPFSGNWRCDEMGADVVVEKVVENAAKDSEQGLLRIAGLYGRNVFNLQPLREDVCLLISRDPHLPMFGTLRLGKGAAGQRELVLDTSRTRQLRLQECPVHG</sequence>
<dbReference type="AlphaFoldDB" id="A0A318JB60"/>
<dbReference type="Pfam" id="PF00144">
    <property type="entry name" value="Beta-lactamase"/>
    <property type="match status" value="1"/>
</dbReference>
<dbReference type="Gene3D" id="3.40.710.10">
    <property type="entry name" value="DD-peptidase/beta-lactamase superfamily"/>
    <property type="match status" value="1"/>
</dbReference>
<dbReference type="RefSeq" id="WP_170133502.1">
    <property type="nucleotide sequence ID" value="NZ_QJKB01000003.1"/>
</dbReference>
<dbReference type="PANTHER" id="PTHR46825:SF9">
    <property type="entry name" value="BETA-LACTAMASE-RELATED DOMAIN-CONTAINING PROTEIN"/>
    <property type="match status" value="1"/>
</dbReference>
<dbReference type="PANTHER" id="PTHR46825">
    <property type="entry name" value="D-ALANYL-D-ALANINE-CARBOXYPEPTIDASE/ENDOPEPTIDASE AMPH"/>
    <property type="match status" value="1"/>
</dbReference>
<gene>
    <name evidence="2" type="ORF">DFR42_103356</name>
</gene>
<dbReference type="InterPro" id="IPR012338">
    <property type="entry name" value="Beta-lactam/transpept-like"/>
</dbReference>
<dbReference type="InterPro" id="IPR001466">
    <property type="entry name" value="Beta-lactam-related"/>
</dbReference>